<dbReference type="AlphaFoldDB" id="A0A0Q9YMH2"/>
<gene>
    <name evidence="2" type="ORF">CC99x_007560</name>
    <name evidence="1" type="ORF">CC99x_02363</name>
</gene>
<comment type="caution">
    <text evidence="1">The sequence shown here is derived from an EMBL/GenBank/DDBJ whole genome shotgun (WGS) entry which is preliminary data.</text>
</comment>
<reference evidence="2" key="3">
    <citation type="submission" date="2021-06" db="EMBL/GenBank/DDBJ databases">
        <title>Genomic Description and Analysis of Intracellular Bacteria, Candidatus Berkiella cookevillensis and Candidatus Berkiella aquae.</title>
        <authorList>
            <person name="Kidane D.T."/>
            <person name="Mehari Y.T."/>
            <person name="Rice F.C."/>
            <person name="Arivett B.A."/>
            <person name="Farone A.L."/>
            <person name="Berk S.G."/>
            <person name="Farone M.B."/>
        </authorList>
    </citation>
    <scope>NUCLEOTIDE SEQUENCE</scope>
    <source>
        <strain evidence="2">CC99</strain>
    </source>
</reference>
<dbReference type="RefSeq" id="WP_057625454.1">
    <property type="nucleotide sequence ID" value="NZ_LKHV02000001.1"/>
</dbReference>
<protein>
    <submittedName>
        <fullName evidence="1">Uncharacterized protein</fullName>
    </submittedName>
</protein>
<reference evidence="2" key="2">
    <citation type="journal article" date="2016" name="Genome Announc.">
        <title>Draft Genome Sequences of Two Novel Amoeba-Resistant Intranuclear Bacteria, 'Candidatus Berkiella cookevillensis' and 'Candidatus Berkiella aquae'.</title>
        <authorList>
            <person name="Mehari Y.T."/>
            <person name="Arivett B.A."/>
            <person name="Farone A.L."/>
            <person name="Gunderson J.H."/>
            <person name="Farone M.B."/>
        </authorList>
    </citation>
    <scope>NUCLEOTIDE SEQUENCE</scope>
    <source>
        <strain evidence="2">CC99</strain>
    </source>
</reference>
<dbReference type="EMBL" id="LKHV02000001">
    <property type="protein sequence ID" value="MCS5708759.1"/>
    <property type="molecule type" value="Genomic_DNA"/>
</dbReference>
<name>A0A0Q9YMH2_9GAMM</name>
<dbReference type="OrthoDB" id="9871329at2"/>
<proteinExistence type="predicted"/>
<evidence type="ECO:0000313" key="1">
    <source>
        <dbReference type="EMBL" id="KRG17395.1"/>
    </source>
</evidence>
<dbReference type="EMBL" id="LKHV01000017">
    <property type="protein sequence ID" value="KRG17395.1"/>
    <property type="molecule type" value="Genomic_DNA"/>
</dbReference>
<sequence>MATLTIEIPDDLYDELKETATELKSNPSDALILAYNHFMQTEVVDNAVEGMERSAISDENLISFPELKEEVDIDINFHPLAMEELESLDEEDQIELIGQLIERLSQDDEDLTDDVDLVLNETEAATVLLSSFDFGDIVYRVNDEFITIYHIALSDAFDEEFEMDEELDDEFEEIDELDGELEFEEDEEDKH</sequence>
<accession>A0A0Q9YMH2</accession>
<evidence type="ECO:0000313" key="2">
    <source>
        <dbReference type="EMBL" id="MCS5708759.1"/>
    </source>
</evidence>
<dbReference type="Proteomes" id="UP000051494">
    <property type="component" value="Unassembled WGS sequence"/>
</dbReference>
<evidence type="ECO:0000313" key="3">
    <source>
        <dbReference type="Proteomes" id="UP000051494"/>
    </source>
</evidence>
<keyword evidence="3" id="KW-1185">Reference proteome</keyword>
<reference evidence="1" key="1">
    <citation type="submission" date="2015-09" db="EMBL/GenBank/DDBJ databases">
        <title>Draft Genome Sequences of Two Novel Amoeba-resistant Intranuclear Bacteria, Candidatus Berkiella cookevillensis and Candidatus Berkiella aquae.</title>
        <authorList>
            <person name="Mehari Y.T."/>
            <person name="Arivett B.A."/>
            <person name="Farone A.L."/>
            <person name="Gunderson J.H."/>
            <person name="Farone M.B."/>
        </authorList>
    </citation>
    <scope>NUCLEOTIDE SEQUENCE [LARGE SCALE GENOMIC DNA]</scope>
    <source>
        <strain evidence="1">CC99</strain>
    </source>
</reference>
<organism evidence="1">
    <name type="scientific">Candidatus Berkiella cookevillensis</name>
    <dbReference type="NCBI Taxonomy" id="437022"/>
    <lineage>
        <taxon>Bacteria</taxon>
        <taxon>Pseudomonadati</taxon>
        <taxon>Pseudomonadota</taxon>
        <taxon>Gammaproteobacteria</taxon>
        <taxon>Candidatus Berkiellales</taxon>
        <taxon>Candidatus Berkiellaceae</taxon>
        <taxon>Candidatus Berkiella</taxon>
    </lineage>
</organism>